<dbReference type="SUPFAM" id="SSF54427">
    <property type="entry name" value="NTF2-like"/>
    <property type="match status" value="1"/>
</dbReference>
<sequence>MTEDVRAAAQRMYEAFNARDYGAVAEIFTADFYSHPLETTGPESVAQAWRRFHEAVPDVRVVVEDMVVEEGKAAVRTRVHGIPGQPPPTMLEMFRVRDGRIAELWGLSALRRGFQGAASVGTGR</sequence>
<proteinExistence type="predicted"/>
<dbReference type="InterPro" id="IPR032710">
    <property type="entry name" value="NTF2-like_dom_sf"/>
</dbReference>
<evidence type="ECO:0000313" key="3">
    <source>
        <dbReference type="Proteomes" id="UP001144280"/>
    </source>
</evidence>
<protein>
    <recommendedName>
        <fullName evidence="1">SnoaL-like domain-containing protein</fullName>
    </recommendedName>
</protein>
<feature type="domain" description="SnoaL-like" evidence="1">
    <location>
        <begin position="9"/>
        <end position="103"/>
    </location>
</feature>
<accession>A0ABQ5R7K0</accession>
<reference evidence="2" key="1">
    <citation type="submission" date="2022-12" db="EMBL/GenBank/DDBJ databases">
        <title>New Phytohabitans aurantiacus sp. RD004123 nov., an actinomycete isolated from soil.</title>
        <authorList>
            <person name="Triningsih D.W."/>
            <person name="Harunari E."/>
            <person name="Igarashi Y."/>
        </authorList>
    </citation>
    <scope>NUCLEOTIDE SEQUENCE</scope>
    <source>
        <strain evidence="2">RD004123</strain>
    </source>
</reference>
<comment type="caution">
    <text evidence="2">The sequence shown here is derived from an EMBL/GenBank/DDBJ whole genome shotgun (WGS) entry which is preliminary data.</text>
</comment>
<dbReference type="RefSeq" id="WP_281904260.1">
    <property type="nucleotide sequence ID" value="NZ_BSDI01000066.1"/>
</dbReference>
<name>A0ABQ5R7K0_9ACTN</name>
<dbReference type="Pfam" id="PF12680">
    <property type="entry name" value="SnoaL_2"/>
    <property type="match status" value="1"/>
</dbReference>
<gene>
    <name evidence="2" type="ORF">Pa4123_79180</name>
</gene>
<keyword evidence="3" id="KW-1185">Reference proteome</keyword>
<dbReference type="Proteomes" id="UP001144280">
    <property type="component" value="Unassembled WGS sequence"/>
</dbReference>
<dbReference type="InterPro" id="IPR037401">
    <property type="entry name" value="SnoaL-like"/>
</dbReference>
<evidence type="ECO:0000259" key="1">
    <source>
        <dbReference type="Pfam" id="PF12680"/>
    </source>
</evidence>
<dbReference type="Gene3D" id="3.10.450.50">
    <property type="match status" value="1"/>
</dbReference>
<organism evidence="2 3">
    <name type="scientific">Phytohabitans aurantiacus</name>
    <dbReference type="NCBI Taxonomy" id="3016789"/>
    <lineage>
        <taxon>Bacteria</taxon>
        <taxon>Bacillati</taxon>
        <taxon>Actinomycetota</taxon>
        <taxon>Actinomycetes</taxon>
        <taxon>Micromonosporales</taxon>
        <taxon>Micromonosporaceae</taxon>
    </lineage>
</organism>
<dbReference type="EMBL" id="BSDI01000066">
    <property type="protein sequence ID" value="GLI02640.1"/>
    <property type="molecule type" value="Genomic_DNA"/>
</dbReference>
<evidence type="ECO:0000313" key="2">
    <source>
        <dbReference type="EMBL" id="GLI02640.1"/>
    </source>
</evidence>